<comment type="caution">
    <text evidence="1">The sequence shown here is derived from an EMBL/GenBank/DDBJ whole genome shotgun (WGS) entry which is preliminary data.</text>
</comment>
<sequence length="178" mass="20300">MGEIHLALQEDEPAKPIAESSAKQKEQYAKGLKLEVSDDFMVHLTLNTLSPDFSQIKTAYNTQNQTWSVNDLISKCDAQEKKLESEKKLKRYLDHSKGYKFYCPACGIRIIESMIAKFLKFDVANVDCSPQLIEDVQNKIVSLFLLILREKIVKVPVERESEIQEGVVDNLVIVDNPR</sequence>
<dbReference type="EMBL" id="JAAGAX010000017">
    <property type="protein sequence ID" value="KAF2285907.1"/>
    <property type="molecule type" value="Genomic_DNA"/>
</dbReference>
<reference evidence="1 2" key="1">
    <citation type="journal article" date="2020" name="Mol. Plant">
        <title>The Chromosome-Based Rubber Tree Genome Provides New Insights into Spurge Genome Evolution and Rubber Biosynthesis.</title>
        <authorList>
            <person name="Liu J."/>
            <person name="Shi C."/>
            <person name="Shi C.C."/>
            <person name="Li W."/>
            <person name="Zhang Q.J."/>
            <person name="Zhang Y."/>
            <person name="Li K."/>
            <person name="Lu H.F."/>
            <person name="Shi C."/>
            <person name="Zhu S.T."/>
            <person name="Xiao Z.Y."/>
            <person name="Nan H."/>
            <person name="Yue Y."/>
            <person name="Zhu X.G."/>
            <person name="Wu Y."/>
            <person name="Hong X.N."/>
            <person name="Fan G.Y."/>
            <person name="Tong Y."/>
            <person name="Zhang D."/>
            <person name="Mao C.L."/>
            <person name="Liu Y.L."/>
            <person name="Hao S.J."/>
            <person name="Liu W.Q."/>
            <person name="Lv M.Q."/>
            <person name="Zhang H.B."/>
            <person name="Liu Y."/>
            <person name="Hu-Tang G.R."/>
            <person name="Wang J.P."/>
            <person name="Wang J.H."/>
            <person name="Sun Y.H."/>
            <person name="Ni S.B."/>
            <person name="Chen W.B."/>
            <person name="Zhang X.C."/>
            <person name="Jiao Y.N."/>
            <person name="Eichler E.E."/>
            <person name="Li G.H."/>
            <person name="Liu X."/>
            <person name="Gao L.Z."/>
        </authorList>
    </citation>
    <scope>NUCLEOTIDE SEQUENCE [LARGE SCALE GENOMIC DNA]</scope>
    <source>
        <strain evidence="2">cv. GT1</strain>
        <tissue evidence="1">Leaf</tissue>
    </source>
</reference>
<evidence type="ECO:0000313" key="1">
    <source>
        <dbReference type="EMBL" id="KAF2285907.1"/>
    </source>
</evidence>
<evidence type="ECO:0000313" key="2">
    <source>
        <dbReference type="Proteomes" id="UP000467840"/>
    </source>
</evidence>
<keyword evidence="2" id="KW-1185">Reference proteome</keyword>
<gene>
    <name evidence="1" type="ORF">GH714_008882</name>
</gene>
<name>A0A6A6KAS4_HEVBR</name>
<dbReference type="AlphaFoldDB" id="A0A6A6KAS4"/>
<protein>
    <submittedName>
        <fullName evidence="1">Uncharacterized protein</fullName>
    </submittedName>
</protein>
<proteinExistence type="predicted"/>
<dbReference type="Proteomes" id="UP000467840">
    <property type="component" value="Chromosome 3"/>
</dbReference>
<accession>A0A6A6KAS4</accession>
<organism evidence="1 2">
    <name type="scientific">Hevea brasiliensis</name>
    <name type="common">Para rubber tree</name>
    <name type="synonym">Siphonia brasiliensis</name>
    <dbReference type="NCBI Taxonomy" id="3981"/>
    <lineage>
        <taxon>Eukaryota</taxon>
        <taxon>Viridiplantae</taxon>
        <taxon>Streptophyta</taxon>
        <taxon>Embryophyta</taxon>
        <taxon>Tracheophyta</taxon>
        <taxon>Spermatophyta</taxon>
        <taxon>Magnoliopsida</taxon>
        <taxon>eudicotyledons</taxon>
        <taxon>Gunneridae</taxon>
        <taxon>Pentapetalae</taxon>
        <taxon>rosids</taxon>
        <taxon>fabids</taxon>
        <taxon>Malpighiales</taxon>
        <taxon>Euphorbiaceae</taxon>
        <taxon>Crotonoideae</taxon>
        <taxon>Micrandreae</taxon>
        <taxon>Hevea</taxon>
    </lineage>
</organism>